<dbReference type="CDD" id="cd01647">
    <property type="entry name" value="RT_LTR"/>
    <property type="match status" value="1"/>
</dbReference>
<dbReference type="InterPro" id="IPR053134">
    <property type="entry name" value="RNA-dir_DNA_polymerase"/>
</dbReference>
<dbReference type="GO" id="GO:0003964">
    <property type="term" value="F:RNA-directed DNA polymerase activity"/>
    <property type="evidence" value="ECO:0007669"/>
    <property type="project" value="UniProtKB-KW"/>
</dbReference>
<feature type="compositionally biased region" description="Polar residues" evidence="1">
    <location>
        <begin position="44"/>
        <end position="63"/>
    </location>
</feature>
<feature type="region of interest" description="Disordered" evidence="1">
    <location>
        <begin position="33"/>
        <end position="114"/>
    </location>
</feature>
<dbReference type="PANTHER" id="PTHR24559">
    <property type="entry name" value="TRANSPOSON TY3-I GAG-POL POLYPROTEIN"/>
    <property type="match status" value="1"/>
</dbReference>
<feature type="compositionally biased region" description="Basic and acidic residues" evidence="1">
    <location>
        <begin position="93"/>
        <end position="102"/>
    </location>
</feature>
<dbReference type="Gene3D" id="3.30.70.270">
    <property type="match status" value="1"/>
</dbReference>
<dbReference type="SUPFAM" id="SSF56672">
    <property type="entry name" value="DNA/RNA polymerases"/>
    <property type="match status" value="1"/>
</dbReference>
<evidence type="ECO:0000256" key="1">
    <source>
        <dbReference type="SAM" id="MobiDB-lite"/>
    </source>
</evidence>
<dbReference type="InterPro" id="IPR021109">
    <property type="entry name" value="Peptidase_aspartic_dom_sf"/>
</dbReference>
<accession>A0A699HPK9</accession>
<protein>
    <submittedName>
        <fullName evidence="3">Reverse transcriptase domain-containing protein</fullName>
    </submittedName>
</protein>
<feature type="non-terminal residue" evidence="3">
    <location>
        <position position="660"/>
    </location>
</feature>
<dbReference type="Gene3D" id="3.10.10.10">
    <property type="entry name" value="HIV Type 1 Reverse Transcriptase, subunit A, domain 1"/>
    <property type="match status" value="1"/>
</dbReference>
<organism evidence="3">
    <name type="scientific">Tanacetum cinerariifolium</name>
    <name type="common">Dalmatian daisy</name>
    <name type="synonym">Chrysanthemum cinerariifolium</name>
    <dbReference type="NCBI Taxonomy" id="118510"/>
    <lineage>
        <taxon>Eukaryota</taxon>
        <taxon>Viridiplantae</taxon>
        <taxon>Streptophyta</taxon>
        <taxon>Embryophyta</taxon>
        <taxon>Tracheophyta</taxon>
        <taxon>Spermatophyta</taxon>
        <taxon>Magnoliopsida</taxon>
        <taxon>eudicotyledons</taxon>
        <taxon>Gunneridae</taxon>
        <taxon>Pentapetalae</taxon>
        <taxon>asterids</taxon>
        <taxon>campanulids</taxon>
        <taxon>Asterales</taxon>
        <taxon>Asteraceae</taxon>
        <taxon>Asteroideae</taxon>
        <taxon>Anthemideae</taxon>
        <taxon>Anthemidinae</taxon>
        <taxon>Tanacetum</taxon>
    </lineage>
</organism>
<name>A0A699HPK9_TANCI</name>
<feature type="compositionally biased region" description="Low complexity" evidence="1">
    <location>
        <begin position="33"/>
        <end position="43"/>
    </location>
</feature>
<dbReference type="InterPro" id="IPR043502">
    <property type="entry name" value="DNA/RNA_pol_sf"/>
</dbReference>
<keyword evidence="3" id="KW-0695">RNA-directed DNA polymerase</keyword>
<sequence length="660" mass="74779">MEMLRGTAKGETNSSKELVMVKTRLQLIKPQLPSSSLSSLDSSTMNIASSSGSGTFPSNTITNPKEDLKGITTRSGNAYKGPTIPTTSSPPKVVERETEVTKDTVPPTNNGSTKDVQPLVVQVETQVPNFEPVVALVVEPVEAPVSAPKPNPKPSIPYPSRLHGQKLSDKANDQKEKFFQIFQDLDFNISFADALILMPNASINLMPLFVWNKLSLPKLSPTCMTLELTDRLISRSVGVTKYVFVKVGTFHFPADFVVVDFDTDPRVPLILGRSFLKTGRALIDVYEGELTLCVGNKAITFNLDQTLRYSANYDAMLVNQIDLIDVACEEYSQEVLGFFVSGNPTPPWVSPMHCVPKKGGFTIVKNKENELIPTRLVTGWRVCIDYQKLNDTTRKDHFPLSFMDQMLERLAGNEYYCFLDGFSGYFQIPIDPQDQEKTTFTSPYGTFAYRRMPFGLCNASGTFQRCMMAIFHDMIEKTIEVFMDDFLCMRTSRSYFSPTSTIPRRSRKQTTNVVEPEFRTIVEMADNRTMAQMLQAPIEGYEDAIVVPQNNENNFELKQTLINLVQSNQFTGRQDPHNHLRFFNKVTSTFRHPEVPNTTIKFLLFPFSLEGEVRIWLDKEPLRSILTWEDLVLKFINQFFPSSKTTYLWNVITNFLQKPN</sequence>
<keyword evidence="3" id="KW-0548">Nucleotidyltransferase</keyword>
<keyword evidence="3" id="KW-0808">Transferase</keyword>
<feature type="region of interest" description="Disordered" evidence="1">
    <location>
        <begin position="144"/>
        <end position="169"/>
    </location>
</feature>
<dbReference type="InterPro" id="IPR000477">
    <property type="entry name" value="RT_dom"/>
</dbReference>
<dbReference type="EMBL" id="BKCJ010180633">
    <property type="protein sequence ID" value="GEY46256.1"/>
    <property type="molecule type" value="Genomic_DNA"/>
</dbReference>
<dbReference type="InterPro" id="IPR043128">
    <property type="entry name" value="Rev_trsase/Diguanyl_cyclase"/>
</dbReference>
<comment type="caution">
    <text evidence="3">The sequence shown here is derived from an EMBL/GenBank/DDBJ whole genome shotgun (WGS) entry which is preliminary data.</text>
</comment>
<dbReference type="Gene3D" id="2.40.70.10">
    <property type="entry name" value="Acid Proteases"/>
    <property type="match status" value="1"/>
</dbReference>
<dbReference type="PANTHER" id="PTHR24559:SF444">
    <property type="entry name" value="REVERSE TRANSCRIPTASE DOMAIN-CONTAINING PROTEIN"/>
    <property type="match status" value="1"/>
</dbReference>
<dbReference type="Pfam" id="PF00078">
    <property type="entry name" value="RVT_1"/>
    <property type="match status" value="1"/>
</dbReference>
<gene>
    <name evidence="3" type="ORF">Tci_418230</name>
</gene>
<feature type="compositionally biased region" description="Pro residues" evidence="1">
    <location>
        <begin position="147"/>
        <end position="157"/>
    </location>
</feature>
<evidence type="ECO:0000259" key="2">
    <source>
        <dbReference type="Pfam" id="PF00078"/>
    </source>
</evidence>
<evidence type="ECO:0000313" key="3">
    <source>
        <dbReference type="EMBL" id="GEY46256.1"/>
    </source>
</evidence>
<feature type="domain" description="Reverse transcriptase" evidence="2">
    <location>
        <begin position="369"/>
        <end position="493"/>
    </location>
</feature>
<reference evidence="3" key="1">
    <citation type="journal article" date="2019" name="Sci. Rep.">
        <title>Draft genome of Tanacetum cinerariifolium, the natural source of mosquito coil.</title>
        <authorList>
            <person name="Yamashiro T."/>
            <person name="Shiraishi A."/>
            <person name="Satake H."/>
            <person name="Nakayama K."/>
        </authorList>
    </citation>
    <scope>NUCLEOTIDE SEQUENCE</scope>
</reference>
<proteinExistence type="predicted"/>
<dbReference type="AlphaFoldDB" id="A0A699HPK9"/>
<dbReference type="CDD" id="cd00303">
    <property type="entry name" value="retropepsin_like"/>
    <property type="match status" value="1"/>
</dbReference>